<dbReference type="GO" id="GO:0005829">
    <property type="term" value="C:cytosol"/>
    <property type="evidence" value="ECO:0007669"/>
    <property type="project" value="TreeGrafter"/>
</dbReference>
<keyword evidence="1 4" id="KW-0489">Methyltransferase</keyword>
<dbReference type="PANTHER" id="PTHR47806">
    <property type="entry name" value="50S RIBOSOMAL PROTEIN L3 GLUTAMINE METHYLTRANSFERASE"/>
    <property type="match status" value="1"/>
</dbReference>
<dbReference type="EMBL" id="JACHGR010000004">
    <property type="protein sequence ID" value="MBB6055392.1"/>
    <property type="molecule type" value="Genomic_DNA"/>
</dbReference>
<dbReference type="InterPro" id="IPR017127">
    <property type="entry name" value="Ribosome_uL3_MTase"/>
</dbReference>
<dbReference type="PIRSF" id="PIRSF037167">
    <property type="entry name" value="Mtase_YfcB_prd"/>
    <property type="match status" value="1"/>
</dbReference>
<comment type="similarity">
    <text evidence="4">Belongs to the protein N5-glutamine methyltransferase family. PrmB subfamily.</text>
</comment>
<dbReference type="AlphaFoldDB" id="A0A841GLM1"/>
<keyword evidence="6" id="KW-0687">Ribonucleoprotein</keyword>
<evidence type="ECO:0000256" key="3">
    <source>
        <dbReference type="ARBA" id="ARBA00022691"/>
    </source>
</evidence>
<comment type="catalytic activity">
    <reaction evidence="4">
        <text>L-glutaminyl-[ribosomal protein uL3] + S-adenosyl-L-methionine = N(5)-methyl-L-glutaminyl-[ribosomal protein uL3] + S-adenosyl-L-homocysteine + H(+)</text>
        <dbReference type="Rhea" id="RHEA:45020"/>
        <dbReference type="Rhea" id="RHEA-COMP:11063"/>
        <dbReference type="Rhea" id="RHEA-COMP:11064"/>
        <dbReference type="ChEBI" id="CHEBI:15378"/>
        <dbReference type="ChEBI" id="CHEBI:30011"/>
        <dbReference type="ChEBI" id="CHEBI:57856"/>
        <dbReference type="ChEBI" id="CHEBI:59789"/>
        <dbReference type="ChEBI" id="CHEBI:61891"/>
        <dbReference type="EC" id="2.1.1.298"/>
    </reaction>
</comment>
<evidence type="ECO:0000256" key="2">
    <source>
        <dbReference type="ARBA" id="ARBA00022679"/>
    </source>
</evidence>
<keyword evidence="2 4" id="KW-0808">Transferase</keyword>
<dbReference type="InterPro" id="IPR002052">
    <property type="entry name" value="DNA_methylase_N6_adenine_CS"/>
</dbReference>
<dbReference type="NCBIfam" id="TIGR00536">
    <property type="entry name" value="hemK_fam"/>
    <property type="match status" value="1"/>
</dbReference>
<sequence>MDNINVDEVIDEFRTLNDMMRWAVSQFNAAGLFYGHGTDNSWDEAIQLLLPALDLPPVIDSDLRQARLTRTEREHLVHLIQQRIEHRVPAPYLTNKAWFAGYEFYVDERVLIPRSPIGELINKRFVPWLQHEPTRIMDLCTGSGCIAIAMAHAFPAAEVDALDLSPDALAVCEMNIEMHGMLGQVIPICSDLFDALPAGDKYDLIVSNPPYVDAEDMYDLPEEFRHEPELALAAGHDGLDLVRRILAEAGALLKENGVLIVEVGNSMVHLASLFPEVEFEWIEFEQGGDGVFVLTKAQLDQYQALFTQALS</sequence>
<feature type="domain" description="Methyltransferase small" evidence="5">
    <location>
        <begin position="128"/>
        <end position="224"/>
    </location>
</feature>
<gene>
    <name evidence="4" type="primary">prmB</name>
    <name evidence="6" type="ORF">HNR75_001298</name>
</gene>
<dbReference type="GO" id="GO:0032259">
    <property type="term" value="P:methylation"/>
    <property type="evidence" value="ECO:0007669"/>
    <property type="project" value="UniProtKB-KW"/>
</dbReference>
<dbReference type="Gene3D" id="3.40.50.150">
    <property type="entry name" value="Vaccinia Virus protein VP39"/>
    <property type="match status" value="1"/>
</dbReference>
<dbReference type="NCBIfam" id="TIGR03533">
    <property type="entry name" value="L3_gln_methyl"/>
    <property type="match status" value="1"/>
</dbReference>
<evidence type="ECO:0000259" key="5">
    <source>
        <dbReference type="Pfam" id="PF05175"/>
    </source>
</evidence>
<dbReference type="InterPro" id="IPR004556">
    <property type="entry name" value="HemK-like"/>
</dbReference>
<comment type="function">
    <text evidence="4">Methylates ribosomal protein uL3 on a specific glutamine residue.</text>
</comment>
<dbReference type="Proteomes" id="UP000585721">
    <property type="component" value="Unassembled WGS sequence"/>
</dbReference>
<dbReference type="PANTHER" id="PTHR47806:SF1">
    <property type="entry name" value="RIBOSOMAL PROTEIN UL3 GLUTAMINE METHYLTRANSFERASE"/>
    <property type="match status" value="1"/>
</dbReference>
<evidence type="ECO:0000256" key="4">
    <source>
        <dbReference type="HAMAP-Rule" id="MF_02125"/>
    </source>
</evidence>
<dbReference type="RefSeq" id="WP_188026176.1">
    <property type="nucleotide sequence ID" value="NZ_JACHGR010000004.1"/>
</dbReference>
<proteinExistence type="inferred from homology"/>
<keyword evidence="6" id="KW-0689">Ribosomal protein</keyword>
<protein>
    <recommendedName>
        <fullName evidence="4">Ribosomal protein uL3 glutamine methyltransferase</fullName>
        <shortName evidence="4">uL3 MTase</shortName>
        <ecNumber evidence="4">2.1.1.298</ecNumber>
    </recommendedName>
    <alternativeName>
        <fullName evidence="4">N5-glutamine methyltransferase PrmB</fullName>
    </alternativeName>
</protein>
<name>A0A841GLM1_9GAMM</name>
<dbReference type="InterPro" id="IPR007848">
    <property type="entry name" value="Small_mtfrase_dom"/>
</dbReference>
<evidence type="ECO:0000256" key="1">
    <source>
        <dbReference type="ARBA" id="ARBA00022603"/>
    </source>
</evidence>
<evidence type="ECO:0000313" key="7">
    <source>
        <dbReference type="Proteomes" id="UP000585721"/>
    </source>
</evidence>
<dbReference type="GO" id="GO:0005840">
    <property type="term" value="C:ribosome"/>
    <property type="evidence" value="ECO:0007669"/>
    <property type="project" value="UniProtKB-KW"/>
</dbReference>
<evidence type="ECO:0000313" key="6">
    <source>
        <dbReference type="EMBL" id="MBB6055392.1"/>
    </source>
</evidence>
<accession>A0A841GLM1</accession>
<dbReference type="SUPFAM" id="SSF53335">
    <property type="entry name" value="S-adenosyl-L-methionine-dependent methyltransferases"/>
    <property type="match status" value="1"/>
</dbReference>
<dbReference type="FunFam" id="3.40.50.150:FF:000042">
    <property type="entry name" value="50S ribosomal protein L3 glutamine methyltransferase"/>
    <property type="match status" value="1"/>
</dbReference>
<dbReference type="InterPro" id="IPR029063">
    <property type="entry name" value="SAM-dependent_MTases_sf"/>
</dbReference>
<dbReference type="GO" id="GO:0003676">
    <property type="term" value="F:nucleic acid binding"/>
    <property type="evidence" value="ECO:0007669"/>
    <property type="project" value="InterPro"/>
</dbReference>
<comment type="caution">
    <text evidence="6">The sequence shown here is derived from an EMBL/GenBank/DDBJ whole genome shotgun (WGS) entry which is preliminary data.</text>
</comment>
<dbReference type="CDD" id="cd02440">
    <property type="entry name" value="AdoMet_MTases"/>
    <property type="match status" value="1"/>
</dbReference>
<keyword evidence="3 4" id="KW-0949">S-adenosyl-L-methionine</keyword>
<dbReference type="GO" id="GO:0036009">
    <property type="term" value="F:protein-glutamine N-methyltransferase activity"/>
    <property type="evidence" value="ECO:0007669"/>
    <property type="project" value="UniProtKB-UniRule"/>
</dbReference>
<dbReference type="Pfam" id="PF05175">
    <property type="entry name" value="MTS"/>
    <property type="match status" value="1"/>
</dbReference>
<dbReference type="PROSITE" id="PS00092">
    <property type="entry name" value="N6_MTASE"/>
    <property type="match status" value="1"/>
</dbReference>
<organism evidence="6 7">
    <name type="scientific">Tolumonas osonensis</name>
    <dbReference type="NCBI Taxonomy" id="675874"/>
    <lineage>
        <taxon>Bacteria</taxon>
        <taxon>Pseudomonadati</taxon>
        <taxon>Pseudomonadota</taxon>
        <taxon>Gammaproteobacteria</taxon>
        <taxon>Aeromonadales</taxon>
        <taxon>Aeromonadaceae</taxon>
        <taxon>Tolumonas</taxon>
    </lineage>
</organism>
<keyword evidence="7" id="KW-1185">Reference proteome</keyword>
<dbReference type="EC" id="2.1.1.298" evidence="4"/>
<reference evidence="6 7" key="1">
    <citation type="submission" date="2020-08" db="EMBL/GenBank/DDBJ databases">
        <title>Genomic Encyclopedia of Type Strains, Phase IV (KMG-IV): sequencing the most valuable type-strain genomes for metagenomic binning, comparative biology and taxonomic classification.</title>
        <authorList>
            <person name="Goeker M."/>
        </authorList>
    </citation>
    <scope>NUCLEOTIDE SEQUENCE [LARGE SCALE GENOMIC DNA]</scope>
    <source>
        <strain evidence="6 7">DSM 22975</strain>
    </source>
</reference>
<dbReference type="HAMAP" id="MF_02125">
    <property type="entry name" value="L3_methyltr_PrmB"/>
    <property type="match status" value="1"/>
</dbReference>